<evidence type="ECO:0000313" key="11">
    <source>
        <dbReference type="Proteomes" id="UP001165089"/>
    </source>
</evidence>
<evidence type="ECO:0000256" key="1">
    <source>
        <dbReference type="ARBA" id="ARBA00000847"/>
    </source>
</evidence>
<sequence length="201" mass="23183">MRLLHRHPQGFDPSRPWIQEEERARQDSRIFRQVVARRRSPHTGRTHEFYRLQGPDWVNVVAFTEAGELLVVEQFRHGIDAPTLEIPGGGCDPGEDPLTAARRELREETGHDTEQWIPLGSCTPNPATQDNRCHSFLALGCAPESELDLDPAEELQVWACRWQDWQARMRRGEIHHALVLSAFQLLSLWEGWPELRRSLEG</sequence>
<organism evidence="10 11">
    <name type="scientific">Geothrix rubra</name>
    <dbReference type="NCBI Taxonomy" id="2927977"/>
    <lineage>
        <taxon>Bacteria</taxon>
        <taxon>Pseudomonadati</taxon>
        <taxon>Acidobacteriota</taxon>
        <taxon>Holophagae</taxon>
        <taxon>Holophagales</taxon>
        <taxon>Holophagaceae</taxon>
        <taxon>Geothrix</taxon>
    </lineage>
</organism>
<evidence type="ECO:0000256" key="7">
    <source>
        <dbReference type="ARBA" id="ARBA00032272"/>
    </source>
</evidence>
<keyword evidence="5" id="KW-0378">Hydrolase</keyword>
<evidence type="ECO:0000256" key="5">
    <source>
        <dbReference type="ARBA" id="ARBA00022801"/>
    </source>
</evidence>
<dbReference type="EMBL" id="BSDD01000001">
    <property type="protein sequence ID" value="GLH68936.1"/>
    <property type="molecule type" value="Genomic_DNA"/>
</dbReference>
<feature type="region of interest" description="Disordered" evidence="8">
    <location>
        <begin position="1"/>
        <end position="23"/>
    </location>
</feature>
<protein>
    <recommendedName>
        <fullName evidence="4">GDP-mannose pyrophosphatase</fullName>
    </recommendedName>
    <alternativeName>
        <fullName evidence="6">GDP-mannose hydrolase</fullName>
    </alternativeName>
    <alternativeName>
        <fullName evidence="7">GDPMK</fullName>
    </alternativeName>
</protein>
<dbReference type="Pfam" id="PF00293">
    <property type="entry name" value="NUDIX"/>
    <property type="match status" value="1"/>
</dbReference>
<evidence type="ECO:0000313" key="10">
    <source>
        <dbReference type="EMBL" id="GLH68936.1"/>
    </source>
</evidence>
<dbReference type="SUPFAM" id="SSF55811">
    <property type="entry name" value="Nudix"/>
    <property type="match status" value="1"/>
</dbReference>
<dbReference type="InterPro" id="IPR020084">
    <property type="entry name" value="NUDIX_hydrolase_CS"/>
</dbReference>
<comment type="catalytic activity">
    <reaction evidence="1">
        <text>GDP-alpha-D-mannose + H2O = alpha-D-mannose 1-phosphate + GMP + 2 H(+)</text>
        <dbReference type="Rhea" id="RHEA:27978"/>
        <dbReference type="ChEBI" id="CHEBI:15377"/>
        <dbReference type="ChEBI" id="CHEBI:15378"/>
        <dbReference type="ChEBI" id="CHEBI:57527"/>
        <dbReference type="ChEBI" id="CHEBI:58115"/>
        <dbReference type="ChEBI" id="CHEBI:58409"/>
    </reaction>
</comment>
<dbReference type="RefSeq" id="WP_285722612.1">
    <property type="nucleotide sequence ID" value="NZ_BSDD01000001.1"/>
</dbReference>
<dbReference type="PROSITE" id="PS51462">
    <property type="entry name" value="NUDIX"/>
    <property type="match status" value="1"/>
</dbReference>
<dbReference type="CDD" id="cd03424">
    <property type="entry name" value="NUDIX_ADPRase_Nudt5_UGPPase_Nudt14"/>
    <property type="match status" value="1"/>
</dbReference>
<comment type="caution">
    <text evidence="10">The sequence shown here is derived from an EMBL/GenBank/DDBJ whole genome shotgun (WGS) entry which is preliminary data.</text>
</comment>
<comment type="similarity">
    <text evidence="3">Belongs to the Nudix hydrolase family. NudK subfamily.</text>
</comment>
<dbReference type="PANTHER" id="PTHR11839">
    <property type="entry name" value="UDP/ADP-SUGAR PYROPHOSPHATASE"/>
    <property type="match status" value="1"/>
</dbReference>
<dbReference type="Proteomes" id="UP001165089">
    <property type="component" value="Unassembled WGS sequence"/>
</dbReference>
<keyword evidence="11" id="KW-1185">Reference proteome</keyword>
<dbReference type="InterPro" id="IPR000086">
    <property type="entry name" value="NUDIX_hydrolase_dom"/>
</dbReference>
<evidence type="ECO:0000256" key="3">
    <source>
        <dbReference type="ARBA" id="ARBA00007275"/>
    </source>
</evidence>
<reference evidence="10 11" key="1">
    <citation type="journal article" date="2023" name="Antonie Van Leeuwenhoek">
        <title>Mesoterricola silvestris gen. nov., sp. nov., Mesoterricola sediminis sp. nov., Geothrix oryzae sp. nov., Geothrix edaphica sp. nov., Geothrix rubra sp. nov., and Geothrix limicola sp. nov., six novel members of Acidobacteriota isolated from soils.</title>
        <authorList>
            <person name="Itoh H."/>
            <person name="Sugisawa Y."/>
            <person name="Mise K."/>
            <person name="Xu Z."/>
            <person name="Kuniyasu M."/>
            <person name="Ushijima N."/>
            <person name="Kawano K."/>
            <person name="Kobayashi E."/>
            <person name="Shiratori Y."/>
            <person name="Masuda Y."/>
            <person name="Senoo K."/>
        </authorList>
    </citation>
    <scope>NUCLEOTIDE SEQUENCE [LARGE SCALE GENOMIC DNA]</scope>
    <source>
        <strain evidence="10 11">Red803</strain>
    </source>
</reference>
<name>A0ABQ5Q3P3_9BACT</name>
<feature type="domain" description="Nudix hydrolase" evidence="9">
    <location>
        <begin position="53"/>
        <end position="187"/>
    </location>
</feature>
<proteinExistence type="inferred from homology"/>
<evidence type="ECO:0000256" key="6">
    <source>
        <dbReference type="ARBA" id="ARBA00032162"/>
    </source>
</evidence>
<accession>A0ABQ5Q3P3</accession>
<evidence type="ECO:0000259" key="9">
    <source>
        <dbReference type="PROSITE" id="PS51462"/>
    </source>
</evidence>
<evidence type="ECO:0000256" key="4">
    <source>
        <dbReference type="ARBA" id="ARBA00016377"/>
    </source>
</evidence>
<dbReference type="InterPro" id="IPR015797">
    <property type="entry name" value="NUDIX_hydrolase-like_dom_sf"/>
</dbReference>
<dbReference type="PANTHER" id="PTHR11839:SF18">
    <property type="entry name" value="NUDIX HYDROLASE DOMAIN-CONTAINING PROTEIN"/>
    <property type="match status" value="1"/>
</dbReference>
<gene>
    <name evidence="10" type="ORF">GETHPA_04690</name>
</gene>
<comment type="cofactor">
    <cofactor evidence="2">
        <name>Mg(2+)</name>
        <dbReference type="ChEBI" id="CHEBI:18420"/>
    </cofactor>
</comment>
<evidence type="ECO:0000256" key="2">
    <source>
        <dbReference type="ARBA" id="ARBA00001946"/>
    </source>
</evidence>
<evidence type="ECO:0000256" key="8">
    <source>
        <dbReference type="SAM" id="MobiDB-lite"/>
    </source>
</evidence>
<dbReference type="Gene3D" id="3.90.79.10">
    <property type="entry name" value="Nucleoside Triphosphate Pyrophosphohydrolase"/>
    <property type="match status" value="1"/>
</dbReference>
<dbReference type="PROSITE" id="PS00893">
    <property type="entry name" value="NUDIX_BOX"/>
    <property type="match status" value="1"/>
</dbReference>